<proteinExistence type="inferred from homology"/>
<dbReference type="Pfam" id="PF00132">
    <property type="entry name" value="Hexapep"/>
    <property type="match status" value="1"/>
</dbReference>
<sequence>MSRDLVIFGTGDMAAVVAVYLRAHAPELRIVGYTLDDAYCEGDTHDGLPLVPWSQLETRFPPDMFDLLGPLTYRRMNTIRRDRYLEGKARGYAFARFIHPDCNIYTDQIGENCVILERNVLQPFSRVGNNCILWSGNHIGHHVTIGDHVFIASQVGIAGSTVIGDACHIAGQVGITHGLTIGAGCALVNGAFVSRDLAPGSVVMGQSSEIKPFGSDKMHRLL</sequence>
<accession>A8LQG6</accession>
<dbReference type="SUPFAM" id="SSF51161">
    <property type="entry name" value="Trimeric LpxA-like enzymes"/>
    <property type="match status" value="1"/>
</dbReference>
<gene>
    <name evidence="2" type="ordered locus">Dshi_0707</name>
</gene>
<comment type="similarity">
    <text evidence="1">Belongs to the transferase hexapeptide repeat family.</text>
</comment>
<dbReference type="OrthoDB" id="1115300at2"/>
<dbReference type="CDD" id="cd03360">
    <property type="entry name" value="LbH_AT_putative"/>
    <property type="match status" value="1"/>
</dbReference>
<evidence type="ECO:0008006" key="4">
    <source>
        <dbReference type="Google" id="ProtNLM"/>
    </source>
</evidence>
<dbReference type="HOGENOM" id="CLU_081811_3_0_5"/>
<dbReference type="AlphaFoldDB" id="A8LQG6"/>
<organism evidence="2 3">
    <name type="scientific">Dinoroseobacter shibae (strain DSM 16493 / NCIMB 14021 / DFL 12)</name>
    <dbReference type="NCBI Taxonomy" id="398580"/>
    <lineage>
        <taxon>Bacteria</taxon>
        <taxon>Pseudomonadati</taxon>
        <taxon>Pseudomonadota</taxon>
        <taxon>Alphaproteobacteria</taxon>
        <taxon>Rhodobacterales</taxon>
        <taxon>Roseobacteraceae</taxon>
        <taxon>Dinoroseobacter</taxon>
    </lineage>
</organism>
<dbReference type="InterPro" id="IPR050179">
    <property type="entry name" value="Trans_hexapeptide_repeat"/>
</dbReference>
<dbReference type="Gene3D" id="2.160.10.10">
    <property type="entry name" value="Hexapeptide repeat proteins"/>
    <property type="match status" value="1"/>
</dbReference>
<evidence type="ECO:0000313" key="3">
    <source>
        <dbReference type="Proteomes" id="UP000006833"/>
    </source>
</evidence>
<protein>
    <recommendedName>
        <fullName evidence="4">Transferase</fullName>
    </recommendedName>
</protein>
<dbReference type="STRING" id="398580.Dshi_0707"/>
<name>A8LQG6_DINSH</name>
<dbReference type="InterPro" id="IPR020019">
    <property type="entry name" value="AcTrfase_PglD-like"/>
</dbReference>
<dbReference type="eggNOG" id="COG1044">
    <property type="taxonomic scope" value="Bacteria"/>
</dbReference>
<evidence type="ECO:0000313" key="2">
    <source>
        <dbReference type="EMBL" id="ABV92452.1"/>
    </source>
</evidence>
<dbReference type="Proteomes" id="UP000006833">
    <property type="component" value="Chromosome"/>
</dbReference>
<dbReference type="InterPro" id="IPR001451">
    <property type="entry name" value="Hexapep"/>
</dbReference>
<reference evidence="3" key="1">
    <citation type="journal article" date="2010" name="ISME J.">
        <title>The complete genome sequence of the algal symbiont Dinoroseobacter shibae: a hitchhiker's guide to life in the sea.</title>
        <authorList>
            <person name="Wagner-Dobler I."/>
            <person name="Ballhausen B."/>
            <person name="Berger M."/>
            <person name="Brinkhoff T."/>
            <person name="Buchholz I."/>
            <person name="Bunk B."/>
            <person name="Cypionka H."/>
            <person name="Daniel R."/>
            <person name="Drepper T."/>
            <person name="Gerdts G."/>
            <person name="Hahnke S."/>
            <person name="Han C."/>
            <person name="Jahn D."/>
            <person name="Kalhoefer D."/>
            <person name="Kiss H."/>
            <person name="Klenk H.P."/>
            <person name="Kyrpides N."/>
            <person name="Liebl W."/>
            <person name="Liesegang H."/>
            <person name="Meincke L."/>
            <person name="Pati A."/>
            <person name="Petersen J."/>
            <person name="Piekarski T."/>
            <person name="Pommerenke C."/>
            <person name="Pradella S."/>
            <person name="Pukall R."/>
            <person name="Rabus R."/>
            <person name="Stackebrandt E."/>
            <person name="Thole S."/>
            <person name="Thompson L."/>
            <person name="Tielen P."/>
            <person name="Tomasch J."/>
            <person name="von Jan M."/>
            <person name="Wanphrut N."/>
            <person name="Wichels A."/>
            <person name="Zech H."/>
            <person name="Simon M."/>
        </authorList>
    </citation>
    <scope>NUCLEOTIDE SEQUENCE [LARGE SCALE GENOMIC DNA]</scope>
    <source>
        <strain evidence="3">DSM 16493 / NCIMB 14021 / DFL 12</strain>
    </source>
</reference>
<dbReference type="EMBL" id="CP000830">
    <property type="protein sequence ID" value="ABV92452.1"/>
    <property type="molecule type" value="Genomic_DNA"/>
</dbReference>
<dbReference type="PANTHER" id="PTHR43300">
    <property type="entry name" value="ACETYLTRANSFERASE"/>
    <property type="match status" value="1"/>
</dbReference>
<evidence type="ECO:0000256" key="1">
    <source>
        <dbReference type="ARBA" id="ARBA00007274"/>
    </source>
</evidence>
<keyword evidence="3" id="KW-1185">Reference proteome</keyword>
<dbReference type="KEGG" id="dsh:Dshi_0707"/>
<dbReference type="PANTHER" id="PTHR43300:SF4">
    <property type="entry name" value="ACYL-[ACYL-CARRIER-PROTEIN]--UDP-N-ACETYLGLUCOSAMINE O-ACYLTRANSFERASE"/>
    <property type="match status" value="1"/>
</dbReference>
<dbReference type="RefSeq" id="WP_012177384.1">
    <property type="nucleotide sequence ID" value="NC_009952.1"/>
</dbReference>
<dbReference type="InterPro" id="IPR011004">
    <property type="entry name" value="Trimer_LpxA-like_sf"/>
</dbReference>